<name>A0A0A9DMV9_ARUDO</name>
<dbReference type="PANTHER" id="PTHR35694:SF1">
    <property type="entry name" value="DENEDDYLASE"/>
    <property type="match status" value="1"/>
</dbReference>
<evidence type="ECO:0000313" key="1">
    <source>
        <dbReference type="EMBL" id="JAD88023.1"/>
    </source>
</evidence>
<organism evidence="1">
    <name type="scientific">Arundo donax</name>
    <name type="common">Giant reed</name>
    <name type="synonym">Donax arundinaceus</name>
    <dbReference type="NCBI Taxonomy" id="35708"/>
    <lineage>
        <taxon>Eukaryota</taxon>
        <taxon>Viridiplantae</taxon>
        <taxon>Streptophyta</taxon>
        <taxon>Embryophyta</taxon>
        <taxon>Tracheophyta</taxon>
        <taxon>Spermatophyta</taxon>
        <taxon>Magnoliopsida</taxon>
        <taxon>Liliopsida</taxon>
        <taxon>Poales</taxon>
        <taxon>Poaceae</taxon>
        <taxon>PACMAD clade</taxon>
        <taxon>Arundinoideae</taxon>
        <taxon>Arundineae</taxon>
        <taxon>Arundo</taxon>
    </lineage>
</organism>
<proteinExistence type="predicted"/>
<reference evidence="1" key="2">
    <citation type="journal article" date="2015" name="Data Brief">
        <title>Shoot transcriptome of the giant reed, Arundo donax.</title>
        <authorList>
            <person name="Barrero R.A."/>
            <person name="Guerrero F.D."/>
            <person name="Moolhuijzen P."/>
            <person name="Goolsby J.A."/>
            <person name="Tidwell J."/>
            <person name="Bellgard S.E."/>
            <person name="Bellgard M.I."/>
        </authorList>
    </citation>
    <scope>NUCLEOTIDE SEQUENCE</scope>
    <source>
        <tissue evidence="1">Shoot tissue taken approximately 20 cm above the soil surface</tissue>
    </source>
</reference>
<accession>A0A0A9DMV9</accession>
<dbReference type="AlphaFoldDB" id="A0A0A9DMV9"/>
<reference evidence="1" key="1">
    <citation type="submission" date="2014-09" db="EMBL/GenBank/DDBJ databases">
        <authorList>
            <person name="Magalhaes I.L.F."/>
            <person name="Oliveira U."/>
            <person name="Santos F.R."/>
            <person name="Vidigal T.H.D.A."/>
            <person name="Brescovit A.D."/>
            <person name="Santos A.J."/>
        </authorList>
    </citation>
    <scope>NUCLEOTIDE SEQUENCE</scope>
    <source>
        <tissue evidence="1">Shoot tissue taken approximately 20 cm above the soil surface</tissue>
    </source>
</reference>
<dbReference type="EMBL" id="GBRH01209872">
    <property type="protein sequence ID" value="JAD88023.1"/>
    <property type="molecule type" value="Transcribed_RNA"/>
</dbReference>
<protein>
    <submittedName>
        <fullName evidence="1">Uncharacterized protein</fullName>
    </submittedName>
</protein>
<sequence length="169" mass="18711">MSVVKRIKDSFGCSDDIMVDANIGAWVGELPDCFMGVNSEDNAASDNVQHPNGYSQENQPQLVPTNVQMSHLQHNDKSQENLQNIASFQAVMSEEGRVVGFQPTNRLAVNYWATNPLATLLYEGRTLSPGFWEPSLKISRPAKVLPIELLMSINPESFFALARPVQDSC</sequence>
<dbReference type="PANTHER" id="PTHR35694">
    <property type="entry name" value="DENEDDYLASE"/>
    <property type="match status" value="1"/>
</dbReference>